<reference evidence="2" key="1">
    <citation type="journal article" date="2019" name="Int. J. Syst. Evol. Microbiol.">
        <title>The Global Catalogue of Microorganisms (GCM) 10K type strain sequencing project: providing services to taxonomists for standard genome sequencing and annotation.</title>
        <authorList>
            <consortium name="The Broad Institute Genomics Platform"/>
            <consortium name="The Broad Institute Genome Sequencing Center for Infectious Disease"/>
            <person name="Wu L."/>
            <person name="Ma J."/>
        </authorList>
    </citation>
    <scope>NUCLEOTIDE SEQUENCE [LARGE SCALE GENOMIC DNA]</scope>
    <source>
        <strain evidence="2">CCUG 54518</strain>
    </source>
</reference>
<dbReference type="InterPro" id="IPR002514">
    <property type="entry name" value="Transposase_8"/>
</dbReference>
<protein>
    <submittedName>
        <fullName evidence="1">Transposase</fullName>
    </submittedName>
</protein>
<accession>A0ABW2R5H1</accession>
<proteinExistence type="predicted"/>
<dbReference type="Proteomes" id="UP001596495">
    <property type="component" value="Unassembled WGS sequence"/>
</dbReference>
<evidence type="ECO:0000313" key="1">
    <source>
        <dbReference type="EMBL" id="MFC7433127.1"/>
    </source>
</evidence>
<keyword evidence="2" id="KW-1185">Reference proteome</keyword>
<dbReference type="RefSeq" id="WP_382253208.1">
    <property type="nucleotide sequence ID" value="NZ_JBHTBX010000001.1"/>
</dbReference>
<dbReference type="InterPro" id="IPR009057">
    <property type="entry name" value="Homeodomain-like_sf"/>
</dbReference>
<dbReference type="Pfam" id="PF01527">
    <property type="entry name" value="HTH_Tnp_1"/>
    <property type="match status" value="1"/>
</dbReference>
<dbReference type="EMBL" id="JBHTBX010000001">
    <property type="protein sequence ID" value="MFC7433127.1"/>
    <property type="molecule type" value="Genomic_DNA"/>
</dbReference>
<sequence length="130" mass="14146">MERLIDGQRRLRREYSADFKALVLTQTRGPGASVAGVALSHGLHPNMVHRWLREDRLTGTHIQQQPPAFVALPVPTGVSDVRAAQTAGAASGAEGEFIRIELQRTGTTITINWPVTAAAQCAQALRELLR</sequence>
<gene>
    <name evidence="1" type="ORF">ACFQNJ_01230</name>
</gene>
<dbReference type="SUPFAM" id="SSF46689">
    <property type="entry name" value="Homeodomain-like"/>
    <property type="match status" value="1"/>
</dbReference>
<name>A0ABW2R5H1_9BURK</name>
<comment type="caution">
    <text evidence="1">The sequence shown here is derived from an EMBL/GenBank/DDBJ whole genome shotgun (WGS) entry which is preliminary data.</text>
</comment>
<dbReference type="NCBIfam" id="NF047595">
    <property type="entry name" value="IS66_ISRel24_TnpA"/>
    <property type="match status" value="1"/>
</dbReference>
<organism evidence="1 2">
    <name type="scientific">Hydrogenophaga bisanensis</name>
    <dbReference type="NCBI Taxonomy" id="439611"/>
    <lineage>
        <taxon>Bacteria</taxon>
        <taxon>Pseudomonadati</taxon>
        <taxon>Pseudomonadota</taxon>
        <taxon>Betaproteobacteria</taxon>
        <taxon>Burkholderiales</taxon>
        <taxon>Comamonadaceae</taxon>
        <taxon>Hydrogenophaga</taxon>
    </lineage>
</organism>
<evidence type="ECO:0000313" key="2">
    <source>
        <dbReference type="Proteomes" id="UP001596495"/>
    </source>
</evidence>